<keyword evidence="2" id="KW-1185">Reference proteome</keyword>
<name>A0A495W7V3_9PSEU</name>
<dbReference type="Gene3D" id="1.25.40.10">
    <property type="entry name" value="Tetratricopeptide repeat domain"/>
    <property type="match status" value="1"/>
</dbReference>
<proteinExistence type="predicted"/>
<evidence type="ECO:0000313" key="1">
    <source>
        <dbReference type="EMBL" id="RKT57831.1"/>
    </source>
</evidence>
<protein>
    <recommendedName>
        <fullName evidence="3">Tetratricopeptide repeat protein</fullName>
    </recommendedName>
</protein>
<dbReference type="EMBL" id="RBXO01000001">
    <property type="protein sequence ID" value="RKT57831.1"/>
    <property type="molecule type" value="Genomic_DNA"/>
</dbReference>
<gene>
    <name evidence="1" type="ORF">C8E97_6562</name>
</gene>
<comment type="caution">
    <text evidence="1">The sequence shown here is derived from an EMBL/GenBank/DDBJ whole genome shotgun (WGS) entry which is preliminary data.</text>
</comment>
<evidence type="ECO:0000313" key="2">
    <source>
        <dbReference type="Proteomes" id="UP000282084"/>
    </source>
</evidence>
<organism evidence="1 2">
    <name type="scientific">Saccharothrix australiensis</name>
    <dbReference type="NCBI Taxonomy" id="2072"/>
    <lineage>
        <taxon>Bacteria</taxon>
        <taxon>Bacillati</taxon>
        <taxon>Actinomycetota</taxon>
        <taxon>Actinomycetes</taxon>
        <taxon>Pseudonocardiales</taxon>
        <taxon>Pseudonocardiaceae</taxon>
        <taxon>Saccharothrix</taxon>
    </lineage>
</organism>
<dbReference type="InterPro" id="IPR011990">
    <property type="entry name" value="TPR-like_helical_dom_sf"/>
</dbReference>
<evidence type="ECO:0008006" key="3">
    <source>
        <dbReference type="Google" id="ProtNLM"/>
    </source>
</evidence>
<accession>A0A495W7V3</accession>
<dbReference type="AlphaFoldDB" id="A0A495W7V3"/>
<reference evidence="1 2" key="1">
    <citation type="submission" date="2018-10" db="EMBL/GenBank/DDBJ databases">
        <title>Sequencing the genomes of 1000 actinobacteria strains.</title>
        <authorList>
            <person name="Klenk H.-P."/>
        </authorList>
    </citation>
    <scope>NUCLEOTIDE SEQUENCE [LARGE SCALE GENOMIC DNA]</scope>
    <source>
        <strain evidence="1 2">DSM 43800</strain>
    </source>
</reference>
<sequence>MAGARIGPVVDDHDGFGFGAEAFEDFGGAVGAAQRYFLQGLRLAREAGDSIIGGRLLANLSHQANYLGRHADAVQLARAAQSAGQGVATPAVQAMFLVMEARALASSGDHKMFAQVLTRAERAFEAHDPNGEPEWVRYFDAAELAGEAAHGFRDLGRPAEARRFAELAVASGETPLRTRAFIGMVSAAGALTNGDLDEAAALAMDAVDMAGPLQSSRYVRYLTDFYSALTESHGGHPLLGQLAERILQHYPSITLGTAVVLSRVA</sequence>
<dbReference type="Proteomes" id="UP000282084">
    <property type="component" value="Unassembled WGS sequence"/>
</dbReference>